<dbReference type="CDD" id="cd06260">
    <property type="entry name" value="DUF820-like"/>
    <property type="match status" value="1"/>
</dbReference>
<gene>
    <name evidence="2" type="ORF">GCM10023205_06970</name>
</gene>
<dbReference type="InterPro" id="IPR008538">
    <property type="entry name" value="Uma2"/>
</dbReference>
<evidence type="ECO:0000313" key="2">
    <source>
        <dbReference type="EMBL" id="GAA4949230.1"/>
    </source>
</evidence>
<proteinExistence type="predicted"/>
<feature type="domain" description="Putative restriction endonuclease" evidence="1">
    <location>
        <begin position="49"/>
        <end position="202"/>
    </location>
</feature>
<dbReference type="InterPro" id="IPR011335">
    <property type="entry name" value="Restrct_endonuc-II-like"/>
</dbReference>
<evidence type="ECO:0000313" key="3">
    <source>
        <dbReference type="Proteomes" id="UP001500466"/>
    </source>
</evidence>
<evidence type="ECO:0000259" key="1">
    <source>
        <dbReference type="Pfam" id="PF05685"/>
    </source>
</evidence>
<protein>
    <recommendedName>
        <fullName evidence="1">Putative restriction endonuclease domain-containing protein</fullName>
    </recommendedName>
</protein>
<dbReference type="SUPFAM" id="SSF52980">
    <property type="entry name" value="Restriction endonuclease-like"/>
    <property type="match status" value="1"/>
</dbReference>
<dbReference type="EMBL" id="BAABHS010000002">
    <property type="protein sequence ID" value="GAA4949230.1"/>
    <property type="molecule type" value="Genomic_DNA"/>
</dbReference>
<dbReference type="Proteomes" id="UP001500466">
    <property type="component" value="Unassembled WGS sequence"/>
</dbReference>
<sequence>MAAIGPTAASDAGRSRREVVALRTRPQEPYGDVDPERALKYAVQRIMCDRAEVIEGVVHPVSRSWGHESVTGEIRTQLDRRVRELGCGTGSGNIDLPGSCNWYGPDLAVAPDRFFDDDAVCLRPDQTLLVVEVTSPETADTDRRVKRARYSEYEAPLFLLVDRDDRTCTLFSGPLPSGYALAVGPHPFGTPIPLPEPFALELDTSRF</sequence>
<comment type="caution">
    <text evidence="2">The sequence shown here is derived from an EMBL/GenBank/DDBJ whole genome shotgun (WGS) entry which is preliminary data.</text>
</comment>
<organism evidence="2 3">
    <name type="scientific">Yinghuangia aomiensis</name>
    <dbReference type="NCBI Taxonomy" id="676205"/>
    <lineage>
        <taxon>Bacteria</taxon>
        <taxon>Bacillati</taxon>
        <taxon>Actinomycetota</taxon>
        <taxon>Actinomycetes</taxon>
        <taxon>Kitasatosporales</taxon>
        <taxon>Streptomycetaceae</taxon>
        <taxon>Yinghuangia</taxon>
    </lineage>
</organism>
<dbReference type="Pfam" id="PF05685">
    <property type="entry name" value="Uma2"/>
    <property type="match status" value="1"/>
</dbReference>
<dbReference type="Gene3D" id="3.90.1570.10">
    <property type="entry name" value="tt1808, chain A"/>
    <property type="match status" value="1"/>
</dbReference>
<dbReference type="PANTHER" id="PTHR35400">
    <property type="entry name" value="SLR1083 PROTEIN"/>
    <property type="match status" value="1"/>
</dbReference>
<keyword evidence="3" id="KW-1185">Reference proteome</keyword>
<reference evidence="3" key="1">
    <citation type="journal article" date="2019" name="Int. J. Syst. Evol. Microbiol.">
        <title>The Global Catalogue of Microorganisms (GCM) 10K type strain sequencing project: providing services to taxonomists for standard genome sequencing and annotation.</title>
        <authorList>
            <consortium name="The Broad Institute Genomics Platform"/>
            <consortium name="The Broad Institute Genome Sequencing Center for Infectious Disease"/>
            <person name="Wu L."/>
            <person name="Ma J."/>
        </authorList>
    </citation>
    <scope>NUCLEOTIDE SEQUENCE [LARGE SCALE GENOMIC DNA]</scope>
    <source>
        <strain evidence="3">JCM 17986</strain>
    </source>
</reference>
<name>A0ABP9GQ35_9ACTN</name>
<dbReference type="InterPro" id="IPR012296">
    <property type="entry name" value="Nuclease_put_TT1808"/>
</dbReference>
<dbReference type="PANTHER" id="PTHR35400:SF3">
    <property type="entry name" value="SLL1072 PROTEIN"/>
    <property type="match status" value="1"/>
</dbReference>
<accession>A0ABP9GQ35</accession>